<dbReference type="PANTHER" id="PTHR42978:SF6">
    <property type="entry name" value="QUORUM-QUENCHING LACTONASE YTNP-RELATED"/>
    <property type="match status" value="1"/>
</dbReference>
<dbReference type="InterPro" id="IPR036866">
    <property type="entry name" value="RibonucZ/Hydroxyglut_hydro"/>
</dbReference>
<dbReference type="InterPro" id="IPR001279">
    <property type="entry name" value="Metallo-B-lactamas"/>
</dbReference>
<gene>
    <name evidence="6" type="ORF">ruthe_01838</name>
</gene>
<dbReference type="SUPFAM" id="SSF56281">
    <property type="entry name" value="Metallo-hydrolase/oxidoreductase"/>
    <property type="match status" value="1"/>
</dbReference>
<dbReference type="EMBL" id="AOLV01000019">
    <property type="protein sequence ID" value="EPX84841.1"/>
    <property type="molecule type" value="Genomic_DNA"/>
</dbReference>
<keyword evidence="4" id="KW-0862">Zinc</keyword>
<name>S9QTY1_9RHOB</name>
<evidence type="ECO:0000313" key="6">
    <source>
        <dbReference type="EMBL" id="EPX84841.1"/>
    </source>
</evidence>
<dbReference type="GO" id="GO:0016787">
    <property type="term" value="F:hydrolase activity"/>
    <property type="evidence" value="ECO:0007669"/>
    <property type="project" value="UniProtKB-KW"/>
</dbReference>
<evidence type="ECO:0000259" key="5">
    <source>
        <dbReference type="SMART" id="SM00849"/>
    </source>
</evidence>
<evidence type="ECO:0000256" key="2">
    <source>
        <dbReference type="ARBA" id="ARBA00022723"/>
    </source>
</evidence>
<dbReference type="STRING" id="1123069.ruthe_01838"/>
<dbReference type="HOGENOM" id="CLU_056519_0_0_5"/>
<dbReference type="PATRIC" id="fig|1123069.3.peg.1804"/>
<evidence type="ECO:0000313" key="7">
    <source>
        <dbReference type="Proteomes" id="UP000015346"/>
    </source>
</evidence>
<dbReference type="Proteomes" id="UP000015346">
    <property type="component" value="Unassembled WGS sequence"/>
</dbReference>
<evidence type="ECO:0000256" key="1">
    <source>
        <dbReference type="ARBA" id="ARBA00007749"/>
    </source>
</evidence>
<dbReference type="AlphaFoldDB" id="S9QTY1"/>
<proteinExistence type="inferred from homology"/>
<dbReference type="GO" id="GO:0046872">
    <property type="term" value="F:metal ion binding"/>
    <property type="evidence" value="ECO:0007669"/>
    <property type="project" value="UniProtKB-KW"/>
</dbReference>
<dbReference type="Gene3D" id="3.60.15.10">
    <property type="entry name" value="Ribonuclease Z/Hydroxyacylglutathione hydrolase-like"/>
    <property type="match status" value="1"/>
</dbReference>
<dbReference type="RefSeq" id="WP_021097925.1">
    <property type="nucleotide sequence ID" value="NZ_KE557321.1"/>
</dbReference>
<sequence length="305" mass="31907">MAITRRRLLGTGIVSLAGGLALRHAWAATEIPLAGGRLLSLSDGHLVLPEALVLDGLPTEEARTLLAAAGQSGPELRMPCNITLWQGNGATVLFDAGAGADFMTTTGHLPDALAAAGVDPSAITHVVFTHGHPDHLWGVLDEFDEPRFPAARHLMGRAERDFWSDPATIDRIGADRQSFAAGALRRIGILGDMLETFEAGDSLLPGVVALATPGHTPGHMSFRLGEEEDALIVLGDAVPNAAIALARPDWHLPSDQDRALAAATRSALLADLAAPGRMVIGFHFPQGGIGRITESGEGYTFVPAG</sequence>
<evidence type="ECO:0000256" key="3">
    <source>
        <dbReference type="ARBA" id="ARBA00022801"/>
    </source>
</evidence>
<feature type="domain" description="Metallo-beta-lactamase" evidence="5">
    <location>
        <begin position="79"/>
        <end position="283"/>
    </location>
</feature>
<comment type="caution">
    <text evidence="6">The sequence shown here is derived from an EMBL/GenBank/DDBJ whole genome shotgun (WGS) entry which is preliminary data.</text>
</comment>
<dbReference type="CDD" id="cd07720">
    <property type="entry name" value="OPHC2-like_MBL-fold"/>
    <property type="match status" value="1"/>
</dbReference>
<keyword evidence="3 6" id="KW-0378">Hydrolase</keyword>
<reference evidence="6 7" key="1">
    <citation type="journal article" date="2013" name="Stand. Genomic Sci.">
        <title>Genome sequence of the reddish-pigmented Rubellimicrobium thermophilum type strain (DSM 16684(T)), a member of the Roseobacter clade.</title>
        <authorList>
            <person name="Fiebig A."/>
            <person name="Riedel T."/>
            <person name="Gronow S."/>
            <person name="Petersen J."/>
            <person name="Klenk H.P."/>
            <person name="Goker M."/>
        </authorList>
    </citation>
    <scope>NUCLEOTIDE SEQUENCE [LARGE SCALE GENOMIC DNA]</scope>
    <source>
        <strain evidence="6 7">DSM 16684</strain>
    </source>
</reference>
<dbReference type="InterPro" id="IPR051013">
    <property type="entry name" value="MBL_superfamily_lactonases"/>
</dbReference>
<dbReference type="PROSITE" id="PS51318">
    <property type="entry name" value="TAT"/>
    <property type="match status" value="1"/>
</dbReference>
<comment type="similarity">
    <text evidence="1">Belongs to the metallo-beta-lactamase superfamily.</text>
</comment>
<keyword evidence="2" id="KW-0479">Metal-binding</keyword>
<protein>
    <submittedName>
        <fullName evidence="6">Zn-dependent hydrolase, including glyoxylase</fullName>
    </submittedName>
</protein>
<dbReference type="InterPro" id="IPR006311">
    <property type="entry name" value="TAT_signal"/>
</dbReference>
<organism evidence="6 7">
    <name type="scientific">Rubellimicrobium thermophilum DSM 16684</name>
    <dbReference type="NCBI Taxonomy" id="1123069"/>
    <lineage>
        <taxon>Bacteria</taxon>
        <taxon>Pseudomonadati</taxon>
        <taxon>Pseudomonadota</taxon>
        <taxon>Alphaproteobacteria</taxon>
        <taxon>Rhodobacterales</taxon>
        <taxon>Roseobacteraceae</taxon>
        <taxon>Rubellimicrobium</taxon>
    </lineage>
</organism>
<keyword evidence="7" id="KW-1185">Reference proteome</keyword>
<evidence type="ECO:0000256" key="4">
    <source>
        <dbReference type="ARBA" id="ARBA00022833"/>
    </source>
</evidence>
<dbReference type="OrthoDB" id="9773738at2"/>
<dbReference type="PANTHER" id="PTHR42978">
    <property type="entry name" value="QUORUM-QUENCHING LACTONASE YTNP-RELATED-RELATED"/>
    <property type="match status" value="1"/>
</dbReference>
<dbReference type="Pfam" id="PF00753">
    <property type="entry name" value="Lactamase_B"/>
    <property type="match status" value="1"/>
</dbReference>
<dbReference type="SMART" id="SM00849">
    <property type="entry name" value="Lactamase_B"/>
    <property type="match status" value="1"/>
</dbReference>
<accession>S9QTY1</accession>